<keyword evidence="2" id="KW-1185">Reference proteome</keyword>
<dbReference type="GO" id="GO:0003700">
    <property type="term" value="F:DNA-binding transcription factor activity"/>
    <property type="evidence" value="ECO:0007669"/>
    <property type="project" value="InterPro"/>
</dbReference>
<proteinExistence type="predicted"/>
<evidence type="ECO:0000313" key="2">
    <source>
        <dbReference type="Proteomes" id="UP001152795"/>
    </source>
</evidence>
<dbReference type="PANTHER" id="PTHR47456:SF1">
    <property type="entry name" value="PHD-TYPE DOMAIN-CONTAINING PROTEIN"/>
    <property type="match status" value="1"/>
</dbReference>
<dbReference type="OrthoDB" id="8907856at2759"/>
<dbReference type="Pfam" id="PF15299">
    <property type="entry name" value="ALS2CR8"/>
    <property type="match status" value="1"/>
</dbReference>
<organism evidence="1 2">
    <name type="scientific">Paramuricea clavata</name>
    <name type="common">Red gorgonian</name>
    <name type="synonym">Violescent sea-whip</name>
    <dbReference type="NCBI Taxonomy" id="317549"/>
    <lineage>
        <taxon>Eukaryota</taxon>
        <taxon>Metazoa</taxon>
        <taxon>Cnidaria</taxon>
        <taxon>Anthozoa</taxon>
        <taxon>Octocorallia</taxon>
        <taxon>Malacalcyonacea</taxon>
        <taxon>Plexauridae</taxon>
        <taxon>Paramuricea</taxon>
    </lineage>
</organism>
<dbReference type="Proteomes" id="UP001152795">
    <property type="component" value="Unassembled WGS sequence"/>
</dbReference>
<gene>
    <name evidence="1" type="ORF">PACLA_8A082959</name>
</gene>
<name>A0A6S7HGH8_PARCT</name>
<protein>
    <submittedName>
        <fullName evidence="1">Uncharacterized protein</fullName>
    </submittedName>
</protein>
<dbReference type="InterPro" id="IPR029309">
    <property type="entry name" value="CaRF"/>
</dbReference>
<evidence type="ECO:0000313" key="1">
    <source>
        <dbReference type="EMBL" id="CAB4005055.1"/>
    </source>
</evidence>
<accession>A0A6S7HGH8</accession>
<dbReference type="EMBL" id="CACRXK020005082">
    <property type="protein sequence ID" value="CAB4005055.1"/>
    <property type="molecule type" value="Genomic_DNA"/>
</dbReference>
<reference evidence="1" key="1">
    <citation type="submission" date="2020-04" db="EMBL/GenBank/DDBJ databases">
        <authorList>
            <person name="Alioto T."/>
            <person name="Alioto T."/>
            <person name="Gomez Garrido J."/>
        </authorList>
    </citation>
    <scope>NUCLEOTIDE SEQUENCE</scope>
    <source>
        <strain evidence="1">A484AB</strain>
    </source>
</reference>
<comment type="caution">
    <text evidence="1">The sequence shown here is derived from an EMBL/GenBank/DDBJ whole genome shotgun (WGS) entry which is preliminary data.</text>
</comment>
<dbReference type="PANTHER" id="PTHR47456">
    <property type="entry name" value="PHD-TYPE DOMAIN-CONTAINING PROTEIN"/>
    <property type="match status" value="1"/>
</dbReference>
<sequence length="155" mass="18167">MAGDFKYFDVPITTNCGYVYSCKRAEEAVREFETRTTSKYSCYKSRSSFGKTDLSKTKHWIRWEDGNKDMCSNAGLEFDGIPFIILDAKLLDCQHGVDRHNRRKIKAQNNTVLDESNKTRNYFDPMNGQKEEDLTEMPKHAWLKYMIDKIWLVLS</sequence>
<dbReference type="AlphaFoldDB" id="A0A6S7HGH8"/>